<evidence type="ECO:0000256" key="3">
    <source>
        <dbReference type="SAM" id="MobiDB-lite"/>
    </source>
</evidence>
<reference evidence="4 5" key="1">
    <citation type="submission" date="2017-06" db="EMBL/GenBank/DDBJ databases">
        <title>A platform for efficient transgenesis in Macrostomum lignano, a flatworm model organism for stem cell research.</title>
        <authorList>
            <person name="Berezikov E."/>
        </authorList>
    </citation>
    <scope>NUCLEOTIDE SEQUENCE [LARGE SCALE GENOMIC DNA]</scope>
    <source>
        <strain evidence="4">DV1</strain>
        <tissue evidence="4">Whole organism</tissue>
    </source>
</reference>
<name>A0A267E2S6_9PLAT</name>
<comment type="similarity">
    <text evidence="1">Belongs to the TIP41 family.</text>
</comment>
<dbReference type="PANTHER" id="PTHR21021">
    <property type="entry name" value="GAF/PUTATIVE CYTOSKELETAL PROTEIN"/>
    <property type="match status" value="1"/>
</dbReference>
<proteinExistence type="inferred from homology"/>
<dbReference type="STRING" id="282301.A0A267E2S6"/>
<organism evidence="4 5">
    <name type="scientific">Macrostomum lignano</name>
    <dbReference type="NCBI Taxonomy" id="282301"/>
    <lineage>
        <taxon>Eukaryota</taxon>
        <taxon>Metazoa</taxon>
        <taxon>Spiralia</taxon>
        <taxon>Lophotrochozoa</taxon>
        <taxon>Platyhelminthes</taxon>
        <taxon>Rhabditophora</taxon>
        <taxon>Macrostomorpha</taxon>
        <taxon>Macrostomida</taxon>
        <taxon>Macrostomidae</taxon>
        <taxon>Macrostomum</taxon>
    </lineage>
</organism>
<protein>
    <recommendedName>
        <fullName evidence="2">TIP41-like protein</fullName>
    </recommendedName>
</protein>
<comment type="caution">
    <text evidence="4">The sequence shown here is derived from an EMBL/GenBank/DDBJ whole genome shotgun (WGS) entry which is preliminary data.</text>
</comment>
<dbReference type="EMBL" id="NIVC01002791">
    <property type="protein sequence ID" value="PAA55187.1"/>
    <property type="molecule type" value="Genomic_DNA"/>
</dbReference>
<dbReference type="InterPro" id="IPR007303">
    <property type="entry name" value="TIP41-like"/>
</dbReference>
<dbReference type="OrthoDB" id="10253878at2759"/>
<feature type="compositionally biased region" description="Low complexity" evidence="3">
    <location>
        <begin position="1"/>
        <end position="14"/>
    </location>
</feature>
<dbReference type="PANTHER" id="PTHR21021:SF16">
    <property type="entry name" value="TIP41-LIKE PROTEIN"/>
    <property type="match status" value="1"/>
</dbReference>
<dbReference type="GO" id="GO:0031929">
    <property type="term" value="P:TOR signaling"/>
    <property type="evidence" value="ECO:0007669"/>
    <property type="project" value="TreeGrafter"/>
</dbReference>
<dbReference type="Proteomes" id="UP000215902">
    <property type="component" value="Unassembled WGS sequence"/>
</dbReference>
<sequence length="366" mass="41442">PPATAAPSQAATASVGSANPNNAAEEEMTSSYPPWRIYARRSHILPSDGPRYSAMRSELELPALPDMVFDRNCLRLEHIESGCSLEFNALDALRRVDAHSSSLKLAVSEQWLSTRLEYAQESAKPYDWTFASDYSGTLLGSGWKEEPAAAGDAINLERLRRRDRILFYCETQLYEDELGDSGTAQMCLRFRAMPQCFLLLLRYFLRADGTVARCWDTRLYWESGWTHLLREVKRFESGWDRLAKLPAAVLTDASALQEHLTLIDSRLDRAQGSKMDREKQNADCGSNTTEKTADWTCARCLLLYPNLLTRCHRASMLTGNFIDHAMSIYCTVYNTRWKYLHLIKLALALQFFSAAFAHVCVGIKVI</sequence>
<evidence type="ECO:0000313" key="4">
    <source>
        <dbReference type="EMBL" id="PAA55187.1"/>
    </source>
</evidence>
<evidence type="ECO:0000256" key="2">
    <source>
        <dbReference type="ARBA" id="ARBA00018951"/>
    </source>
</evidence>
<feature type="region of interest" description="Disordered" evidence="3">
    <location>
        <begin position="1"/>
        <end position="29"/>
    </location>
</feature>
<evidence type="ECO:0000313" key="5">
    <source>
        <dbReference type="Proteomes" id="UP000215902"/>
    </source>
</evidence>
<evidence type="ECO:0000256" key="1">
    <source>
        <dbReference type="ARBA" id="ARBA00006658"/>
    </source>
</evidence>
<keyword evidence="5" id="KW-1185">Reference proteome</keyword>
<dbReference type="GO" id="GO:0005829">
    <property type="term" value="C:cytosol"/>
    <property type="evidence" value="ECO:0007669"/>
    <property type="project" value="TreeGrafter"/>
</dbReference>
<dbReference type="InterPro" id="IPR051330">
    <property type="entry name" value="Phosphatase_reg/MetRdx"/>
</dbReference>
<accession>A0A267E2S6</accession>
<dbReference type="Pfam" id="PF04176">
    <property type="entry name" value="TIP41"/>
    <property type="match status" value="1"/>
</dbReference>
<dbReference type="AlphaFoldDB" id="A0A267E2S6"/>
<gene>
    <name evidence="4" type="ORF">BOX15_Mlig001131g4</name>
</gene>
<feature type="non-terminal residue" evidence="4">
    <location>
        <position position="1"/>
    </location>
</feature>